<evidence type="ECO:0000256" key="1">
    <source>
        <dbReference type="ARBA" id="ARBA00022723"/>
    </source>
</evidence>
<dbReference type="EMBL" id="JBEFKJ010000028">
    <property type="protein sequence ID" value="KAL2038922.1"/>
    <property type="molecule type" value="Genomic_DNA"/>
</dbReference>
<sequence length="385" mass="43556">MASPCAICNAPTTSPCPTCESAYYCSIECAEADRPSHVLLCSTYKIVINKPSSSFRRAILFHAEDWDPIFIWVKCSVGSGYDFKHLAEYMGSNDHTNFVTGHINIQRNPLRNRALCDTIEIIYRENTSVDGLEQNQSVVRALRAALSPHIYDWKGPLVAMKNGGLNKDSHVYLDMDMKDLRDTIDYLEVYDRSPLNRGDVTEKVQGVRINCKGDQIICGQDQYVAVNVPREHPVFRSAIPSISHLIEFPVRVYRYKPDQAWKDSKRNGIYRNSPATFLHVETNLTSGLWGRPPELYYPMRAGSILVVRSDGEDMTIHQAEALGHFVQFKMRRMFAGALGFGSVGITSEAVMAYITPANFRKRFAKLRTRRLASGYEEWRNASLPG</sequence>
<keyword evidence="5" id="KW-1133">Transmembrane helix</keyword>
<accession>A0ABR3ZYZ8</accession>
<evidence type="ECO:0000313" key="7">
    <source>
        <dbReference type="EMBL" id="KAL2038922.1"/>
    </source>
</evidence>
<keyword evidence="3" id="KW-0862">Zinc</keyword>
<comment type="caution">
    <text evidence="7">The sequence shown here is derived from an EMBL/GenBank/DDBJ whole genome shotgun (WGS) entry which is preliminary data.</text>
</comment>
<dbReference type="Pfam" id="PF01753">
    <property type="entry name" value="zf-MYND"/>
    <property type="match status" value="1"/>
</dbReference>
<evidence type="ECO:0000256" key="5">
    <source>
        <dbReference type="SAM" id="Phobius"/>
    </source>
</evidence>
<reference evidence="7 8" key="1">
    <citation type="submission" date="2024-09" db="EMBL/GenBank/DDBJ databases">
        <title>Rethinking Asexuality: The Enigmatic Case of Functional Sexual Genes in Lepraria (Stereocaulaceae).</title>
        <authorList>
            <person name="Doellman M."/>
            <person name="Sun Y."/>
            <person name="Barcenas-Pena A."/>
            <person name="Lumbsch H.T."/>
            <person name="Grewe F."/>
        </authorList>
    </citation>
    <scope>NUCLEOTIDE SEQUENCE [LARGE SCALE GENOMIC DNA]</scope>
    <source>
        <strain evidence="7 8">Mercado 3170</strain>
    </source>
</reference>
<keyword evidence="5" id="KW-0812">Transmembrane</keyword>
<evidence type="ECO:0000256" key="2">
    <source>
        <dbReference type="ARBA" id="ARBA00022771"/>
    </source>
</evidence>
<proteinExistence type="predicted"/>
<protein>
    <recommendedName>
        <fullName evidence="6">MYND-type domain-containing protein</fullName>
    </recommendedName>
</protein>
<feature type="domain" description="MYND-type" evidence="6">
    <location>
        <begin position="5"/>
        <end position="41"/>
    </location>
</feature>
<evidence type="ECO:0000259" key="6">
    <source>
        <dbReference type="PROSITE" id="PS50865"/>
    </source>
</evidence>
<keyword evidence="2 4" id="KW-0863">Zinc-finger</keyword>
<organism evidence="7 8">
    <name type="scientific">Stereocaulon virgatum</name>
    <dbReference type="NCBI Taxonomy" id="373712"/>
    <lineage>
        <taxon>Eukaryota</taxon>
        <taxon>Fungi</taxon>
        <taxon>Dikarya</taxon>
        <taxon>Ascomycota</taxon>
        <taxon>Pezizomycotina</taxon>
        <taxon>Lecanoromycetes</taxon>
        <taxon>OSLEUM clade</taxon>
        <taxon>Lecanoromycetidae</taxon>
        <taxon>Lecanorales</taxon>
        <taxon>Lecanorineae</taxon>
        <taxon>Stereocaulaceae</taxon>
        <taxon>Stereocaulon</taxon>
    </lineage>
</organism>
<keyword evidence="5" id="KW-0472">Membrane</keyword>
<keyword evidence="8" id="KW-1185">Reference proteome</keyword>
<evidence type="ECO:0000313" key="8">
    <source>
        <dbReference type="Proteomes" id="UP001590950"/>
    </source>
</evidence>
<dbReference type="PROSITE" id="PS50865">
    <property type="entry name" value="ZF_MYND_2"/>
    <property type="match status" value="1"/>
</dbReference>
<evidence type="ECO:0000256" key="4">
    <source>
        <dbReference type="PROSITE-ProRule" id="PRU00134"/>
    </source>
</evidence>
<dbReference type="Proteomes" id="UP001590950">
    <property type="component" value="Unassembled WGS sequence"/>
</dbReference>
<dbReference type="SUPFAM" id="SSF144232">
    <property type="entry name" value="HIT/MYND zinc finger-like"/>
    <property type="match status" value="1"/>
</dbReference>
<evidence type="ECO:0000256" key="3">
    <source>
        <dbReference type="ARBA" id="ARBA00022833"/>
    </source>
</evidence>
<dbReference type="Gene3D" id="6.10.140.2220">
    <property type="match status" value="1"/>
</dbReference>
<dbReference type="InterPro" id="IPR002893">
    <property type="entry name" value="Znf_MYND"/>
</dbReference>
<name>A0ABR3ZYZ8_9LECA</name>
<gene>
    <name evidence="7" type="ORF">N7G274_008262</name>
</gene>
<keyword evidence="1" id="KW-0479">Metal-binding</keyword>
<dbReference type="PROSITE" id="PS01360">
    <property type="entry name" value="ZF_MYND_1"/>
    <property type="match status" value="1"/>
</dbReference>
<feature type="transmembrane region" description="Helical" evidence="5">
    <location>
        <begin position="333"/>
        <end position="355"/>
    </location>
</feature>